<accession>A0AAD7HUV1</accession>
<evidence type="ECO:0000313" key="2">
    <source>
        <dbReference type="EMBL" id="KAJ7728704.1"/>
    </source>
</evidence>
<name>A0AAD7HUV1_9AGAR</name>
<feature type="region of interest" description="Disordered" evidence="1">
    <location>
        <begin position="61"/>
        <end position="82"/>
    </location>
</feature>
<protein>
    <submittedName>
        <fullName evidence="2">Uncharacterized protein</fullName>
    </submittedName>
</protein>
<sequence length="206" mass="21823">MLGTTKTKNTRSRLRLLQRPLPLRLRAAPRTALWGIAALALRPSGQKIIINRNRLAGTGEALGSGFSPSSHSSPAPTSTPLPGWMRRMKAAGTLRHGGPQNEEDDTLFYLAFGAGASELNLGGVVWAGLGIAPLTWTGRKQVPGTSSTWCKGSRRRGHARAAVHPQAVNRPRGHGTQSPRLLVPPLTPACVPSLPLPLPAGQPQSV</sequence>
<evidence type="ECO:0000256" key="1">
    <source>
        <dbReference type="SAM" id="MobiDB-lite"/>
    </source>
</evidence>
<dbReference type="Proteomes" id="UP001215280">
    <property type="component" value="Unassembled WGS sequence"/>
</dbReference>
<dbReference type="EMBL" id="JARJLG010000203">
    <property type="protein sequence ID" value="KAJ7728704.1"/>
    <property type="molecule type" value="Genomic_DNA"/>
</dbReference>
<reference evidence="2" key="1">
    <citation type="submission" date="2023-03" db="EMBL/GenBank/DDBJ databases">
        <title>Massive genome expansion in bonnet fungi (Mycena s.s.) driven by repeated elements and novel gene families across ecological guilds.</title>
        <authorList>
            <consortium name="Lawrence Berkeley National Laboratory"/>
            <person name="Harder C.B."/>
            <person name="Miyauchi S."/>
            <person name="Viragh M."/>
            <person name="Kuo A."/>
            <person name="Thoen E."/>
            <person name="Andreopoulos B."/>
            <person name="Lu D."/>
            <person name="Skrede I."/>
            <person name="Drula E."/>
            <person name="Henrissat B."/>
            <person name="Morin E."/>
            <person name="Kohler A."/>
            <person name="Barry K."/>
            <person name="LaButti K."/>
            <person name="Morin E."/>
            <person name="Salamov A."/>
            <person name="Lipzen A."/>
            <person name="Mereny Z."/>
            <person name="Hegedus B."/>
            <person name="Baldrian P."/>
            <person name="Stursova M."/>
            <person name="Weitz H."/>
            <person name="Taylor A."/>
            <person name="Grigoriev I.V."/>
            <person name="Nagy L.G."/>
            <person name="Martin F."/>
            <person name="Kauserud H."/>
        </authorList>
    </citation>
    <scope>NUCLEOTIDE SEQUENCE</scope>
    <source>
        <strain evidence="2">CBHHK188m</strain>
    </source>
</reference>
<comment type="caution">
    <text evidence="2">The sequence shown here is derived from an EMBL/GenBank/DDBJ whole genome shotgun (WGS) entry which is preliminary data.</text>
</comment>
<proteinExistence type="predicted"/>
<gene>
    <name evidence="2" type="ORF">DFH07DRAFT_969785</name>
</gene>
<dbReference type="AlphaFoldDB" id="A0AAD7HUV1"/>
<evidence type="ECO:0000313" key="3">
    <source>
        <dbReference type="Proteomes" id="UP001215280"/>
    </source>
</evidence>
<keyword evidence="3" id="KW-1185">Reference proteome</keyword>
<organism evidence="2 3">
    <name type="scientific">Mycena maculata</name>
    <dbReference type="NCBI Taxonomy" id="230809"/>
    <lineage>
        <taxon>Eukaryota</taxon>
        <taxon>Fungi</taxon>
        <taxon>Dikarya</taxon>
        <taxon>Basidiomycota</taxon>
        <taxon>Agaricomycotina</taxon>
        <taxon>Agaricomycetes</taxon>
        <taxon>Agaricomycetidae</taxon>
        <taxon>Agaricales</taxon>
        <taxon>Marasmiineae</taxon>
        <taxon>Mycenaceae</taxon>
        <taxon>Mycena</taxon>
    </lineage>
</organism>